<keyword evidence="1" id="KW-1133">Transmembrane helix</keyword>
<proteinExistence type="evidence at transcript level"/>
<accession>Q8C3T9</accession>
<dbReference type="MGI" id="MGI:3045245">
    <property type="gene designation" value="D430018E03Rik"/>
</dbReference>
<dbReference type="EMBL" id="AK084946">
    <property type="protein sequence ID" value="BAC39317.1"/>
    <property type="molecule type" value="mRNA"/>
</dbReference>
<reference evidence="2" key="2">
    <citation type="journal article" date="2000" name="Genome Res.">
        <title>Normalization and subtraction of cap-trapper-selected cDNAs to prepare full-length cDNA libraries for rapid discovery of new genes.</title>
        <authorList>
            <person name="Carninci P."/>
            <person name="Shibata Y."/>
            <person name="Hayatsu N."/>
            <person name="Sugahara Y."/>
            <person name="Shibata K."/>
            <person name="Itoh M."/>
            <person name="Konno H."/>
            <person name="Okazaki Y."/>
            <person name="Muramatsu M."/>
            <person name="Hayashizaki Y."/>
        </authorList>
    </citation>
    <scope>NUCLEOTIDE SEQUENCE</scope>
    <source>
        <strain evidence="2">C57BL/6J</strain>
        <tissue evidence="2">Lung</tissue>
    </source>
</reference>
<evidence type="ECO:0000313" key="2">
    <source>
        <dbReference type="EMBL" id="BAC39317.1"/>
    </source>
</evidence>
<organism evidence="2">
    <name type="scientific">Mus musculus</name>
    <name type="common">Mouse</name>
    <dbReference type="NCBI Taxonomy" id="10090"/>
    <lineage>
        <taxon>Eukaryota</taxon>
        <taxon>Metazoa</taxon>
        <taxon>Chordata</taxon>
        <taxon>Craniata</taxon>
        <taxon>Vertebrata</taxon>
        <taxon>Euteleostomi</taxon>
        <taxon>Mammalia</taxon>
        <taxon>Eutheria</taxon>
        <taxon>Euarchontoglires</taxon>
        <taxon>Glires</taxon>
        <taxon>Rodentia</taxon>
        <taxon>Myomorpha</taxon>
        <taxon>Muroidea</taxon>
        <taxon>Muridae</taxon>
        <taxon>Murinae</taxon>
        <taxon>Mus</taxon>
        <taxon>Mus</taxon>
    </lineage>
</organism>
<sequence length="229" mass="24310">MSCVCPHASSFSLLLHHAAHWMWGCVLLQVLPLFGLLWPHMRSEFSSWGPDSVTEVPGGPWGLVASQAGEQGLSEFRFTQCPHISAPHRSSFPSSLETCAGLPDAWLPCLLLSAHSAVASGSGPCTWLSDKPTLDFSLSPPLQTRQGRIPHSSLLPWALPLGPGLANPGNGEGPVSSGHCGAVILWHCGGRALRPQGSSQPCLWGAASSPRHNWNLSMTDPLLPTLGKP</sequence>
<gene>
    <name evidence="3" type="primary">D430018E03Rik</name>
</gene>
<dbReference type="AlphaFoldDB" id="Q8C3T9"/>
<reference evidence="2" key="1">
    <citation type="journal article" date="1999" name="Methods Enzymol.">
        <title>High-efficiency full-length cDNA cloning.</title>
        <authorList>
            <person name="Carninci P."/>
            <person name="Hayashizaki Y."/>
        </authorList>
    </citation>
    <scope>NUCLEOTIDE SEQUENCE</scope>
    <source>
        <strain evidence="2">C57BL/6J</strain>
        <tissue evidence="2">Lung</tissue>
    </source>
</reference>
<evidence type="ECO:0000256" key="1">
    <source>
        <dbReference type="SAM" id="Phobius"/>
    </source>
</evidence>
<feature type="transmembrane region" description="Helical" evidence="1">
    <location>
        <begin position="20"/>
        <end position="38"/>
    </location>
</feature>
<protein>
    <submittedName>
        <fullName evidence="2">Uncharacterized protein</fullName>
    </submittedName>
</protein>
<keyword evidence="1" id="KW-0812">Transmembrane</keyword>
<reference evidence="2" key="6">
    <citation type="submission" date="2002-04" db="EMBL/GenBank/DDBJ databases">
        <authorList>
            <person name="Adachi J."/>
            <person name="Aizawa K."/>
            <person name="Akimura T."/>
            <person name="Arakawa T."/>
            <person name="Bono H."/>
            <person name="Carninci P."/>
            <person name="Fukuda S."/>
            <person name="Furuno M."/>
            <person name="Hanagaki T."/>
            <person name="Hara A."/>
            <person name="Hashizume W."/>
            <person name="Hayashida K."/>
            <person name="Hayatsu N."/>
            <person name="Hiramoto K."/>
            <person name="Hiraoka T."/>
            <person name="Hirozane T."/>
            <person name="Hori F."/>
            <person name="Imotani K."/>
            <person name="Ishii Y."/>
            <person name="Itoh M."/>
            <person name="Kagawa I."/>
            <person name="Kasukawa T."/>
            <person name="Katoh H."/>
            <person name="Kawai J."/>
            <person name="Kojima Y."/>
            <person name="Kondo S."/>
            <person name="Konno H."/>
            <person name="Kouda M."/>
            <person name="Koya S."/>
            <person name="Kurihara C."/>
            <person name="Matsuyama T."/>
            <person name="Miyazaki A."/>
            <person name="Murata M."/>
            <person name="Nakamura M."/>
            <person name="Nishi K."/>
            <person name="Nomura K."/>
            <person name="Numazaki R."/>
            <person name="Ohno M."/>
            <person name="Ohsato N."/>
            <person name="Okazaki Y."/>
            <person name="Saito R."/>
            <person name="Saitoh H."/>
            <person name="Sakai C."/>
            <person name="Sakai K."/>
            <person name="Sakazume N."/>
            <person name="Sano H."/>
            <person name="Sasaki D."/>
            <person name="Shibata K."/>
            <person name="Shinagawa A."/>
            <person name="Shiraki T."/>
            <person name="Sogabe Y."/>
            <person name="Tagami M."/>
            <person name="Tagawa A."/>
            <person name="Takahashi F."/>
            <person name="Takaku-Akahira S."/>
            <person name="Takeda Y."/>
            <person name="Tanaka T."/>
            <person name="Tomaru A."/>
            <person name="Toya T."/>
            <person name="Yasunishi A."/>
            <person name="Muramatsu M."/>
            <person name="Hayashizaki Y."/>
        </authorList>
    </citation>
    <scope>NUCLEOTIDE SEQUENCE</scope>
    <source>
        <strain evidence="2">C57BL/6J</strain>
        <tissue evidence="2">Lung</tissue>
    </source>
</reference>
<keyword evidence="1" id="KW-0472">Membrane</keyword>
<name>Q8C3T9_MOUSE</name>
<reference evidence="2" key="5">
    <citation type="journal article" date="2002" name="Nature">
        <title>Analysis of the mouse transcriptome based on functional annotation of 60,770 full-length cDNAs.</title>
        <authorList>
            <consortium name="The FANTOM Consortium and the RIKEN Genome Exploration Research Group Phase I and II Team"/>
        </authorList>
    </citation>
    <scope>NUCLEOTIDE SEQUENCE</scope>
    <source>
        <strain evidence="2">C57BL/6J</strain>
        <tissue evidence="2">Lung</tissue>
    </source>
</reference>
<reference evidence="2" key="7">
    <citation type="journal article" date="2005" name="Science">
        <title>The Transcriptional Landscape of the Mammalian Genome.</title>
        <authorList>
            <consortium name="The FANTOM Consortium"/>
            <consortium name="Riken Genome Exploration Research Group and Genome Science Group (Genome Network Project Core Group)"/>
        </authorList>
    </citation>
    <scope>NUCLEOTIDE SEQUENCE</scope>
    <source>
        <strain evidence="2">C57BL/6J</strain>
        <tissue evidence="2">Lung</tissue>
    </source>
</reference>
<reference evidence="2" key="3">
    <citation type="journal article" date="2000" name="Genome Res.">
        <title>RIKEN integrated sequence analysis (RISA) system--384-format sequencing pipeline with 384 multicapillary sequencer.</title>
        <authorList>
            <person name="Shibata K."/>
            <person name="Itoh M."/>
            <person name="Aizawa K."/>
            <person name="Nagaoka S."/>
            <person name="Sasaki N."/>
            <person name="Carninci P."/>
            <person name="Konno H."/>
            <person name="Akiyama J."/>
            <person name="Nishi K."/>
            <person name="Kitsunai T."/>
            <person name="Tashiro H."/>
            <person name="Itoh M."/>
            <person name="Sumi N."/>
            <person name="Ishii Y."/>
            <person name="Nakamura S."/>
            <person name="Hazama M."/>
            <person name="Nishine T."/>
            <person name="Harada A."/>
            <person name="Yamamoto R."/>
            <person name="Matsumoto H."/>
            <person name="Sakaguchi S."/>
            <person name="Ikegami T."/>
            <person name="Kashiwagi K."/>
            <person name="Fujiwake S."/>
            <person name="Inoue K."/>
            <person name="Togawa Y."/>
            <person name="Izawa M."/>
            <person name="Ohara E."/>
            <person name="Watahiki M."/>
            <person name="Yoneda Y."/>
            <person name="Ishikawa T."/>
            <person name="Ozawa K."/>
            <person name="Tanaka T."/>
            <person name="Matsuura S."/>
            <person name="Kawai J."/>
            <person name="Okazaki Y."/>
            <person name="Muramatsu M."/>
            <person name="Inoue Y."/>
            <person name="Kira A."/>
            <person name="Hayashizaki Y."/>
        </authorList>
    </citation>
    <scope>NUCLEOTIDE SEQUENCE</scope>
    <source>
        <strain evidence="2">C57BL/6J</strain>
        <tissue evidence="2">Lung</tissue>
    </source>
</reference>
<reference evidence="2" key="8">
    <citation type="journal article" date="2005" name="Science">
        <title>Antisense Transcription in the Mammalian Transcriptome.</title>
        <authorList>
            <consortium name="RIKEN Genome Exploration Research Group and Genome Science Group (Genome Network Project Core Group) and the FANTOM Consortium"/>
        </authorList>
    </citation>
    <scope>NUCLEOTIDE SEQUENCE</scope>
    <source>
        <strain evidence="2">C57BL/6J</strain>
        <tissue evidence="2">Lung</tissue>
    </source>
</reference>
<dbReference type="AGR" id="MGI:3045245"/>
<reference evidence="2" key="4">
    <citation type="journal article" date="2001" name="Nature">
        <title>Functional annotation of a full-length mouse cDNA collection.</title>
        <authorList>
            <consortium name="The RIKEN Genome Exploration Research Group Phase II Team and the FANTOM Consortium"/>
        </authorList>
    </citation>
    <scope>NUCLEOTIDE SEQUENCE</scope>
    <source>
        <strain evidence="2">C57BL/6J</strain>
        <tissue evidence="2">Lung</tissue>
    </source>
</reference>
<evidence type="ECO:0000313" key="3">
    <source>
        <dbReference type="MGI" id="MGI:3045245"/>
    </source>
</evidence>